<dbReference type="EMBL" id="PKUS01000010">
    <property type="protein sequence ID" value="PLW68948.1"/>
    <property type="molecule type" value="Genomic_DNA"/>
</dbReference>
<dbReference type="AlphaFoldDB" id="A0A2N5X394"/>
<organism evidence="1 2">
    <name type="scientific">Pseudohalioglobus lutimaris</name>
    <dbReference type="NCBI Taxonomy" id="1737061"/>
    <lineage>
        <taxon>Bacteria</taxon>
        <taxon>Pseudomonadati</taxon>
        <taxon>Pseudomonadota</taxon>
        <taxon>Gammaproteobacteria</taxon>
        <taxon>Cellvibrionales</taxon>
        <taxon>Halieaceae</taxon>
        <taxon>Pseudohalioglobus</taxon>
    </lineage>
</organism>
<sequence>MVKLSVSVPGLYYGAGKRILALAEGSHDSELAAVTPAATRFARGIFSFWFNIMGNRDEPGSFRRYRSP</sequence>
<accession>A0A2N5X394</accession>
<name>A0A2N5X394_9GAMM</name>
<evidence type="ECO:0000313" key="1">
    <source>
        <dbReference type="EMBL" id="PLW68948.1"/>
    </source>
</evidence>
<proteinExistence type="predicted"/>
<keyword evidence="2" id="KW-1185">Reference proteome</keyword>
<gene>
    <name evidence="1" type="ORF">C0039_10015</name>
</gene>
<comment type="caution">
    <text evidence="1">The sequence shown here is derived from an EMBL/GenBank/DDBJ whole genome shotgun (WGS) entry which is preliminary data.</text>
</comment>
<reference evidence="1 2" key="1">
    <citation type="submission" date="2018-01" db="EMBL/GenBank/DDBJ databases">
        <title>The draft genome sequence of Halioglobus lutimaris HF004.</title>
        <authorList>
            <person name="Du Z.-J."/>
            <person name="Shi M.-J."/>
        </authorList>
    </citation>
    <scope>NUCLEOTIDE SEQUENCE [LARGE SCALE GENOMIC DNA]</scope>
    <source>
        <strain evidence="1 2">HF004</strain>
    </source>
</reference>
<evidence type="ECO:0000313" key="2">
    <source>
        <dbReference type="Proteomes" id="UP000235005"/>
    </source>
</evidence>
<dbReference type="Proteomes" id="UP000235005">
    <property type="component" value="Unassembled WGS sequence"/>
</dbReference>
<dbReference type="RefSeq" id="WP_076001245.1">
    <property type="nucleotide sequence ID" value="NZ_PKUS01000010.1"/>
</dbReference>
<protein>
    <submittedName>
        <fullName evidence="1">Uncharacterized protein</fullName>
    </submittedName>
</protein>